<reference evidence="1 2" key="1">
    <citation type="submission" date="2023-01" db="EMBL/GenBank/DDBJ databases">
        <authorList>
            <person name="Whitehead M."/>
        </authorList>
    </citation>
    <scope>NUCLEOTIDE SEQUENCE [LARGE SCALE GENOMIC DNA]</scope>
</reference>
<name>A0AAV0WU15_9HEMI</name>
<evidence type="ECO:0000313" key="2">
    <source>
        <dbReference type="Proteomes" id="UP001160148"/>
    </source>
</evidence>
<keyword evidence="2" id="KW-1185">Reference proteome</keyword>
<sequence>MLFKFLCIGDKTFSKSPGWSPSPSKFKVLSPVRRYVTNNVENPNPSMMFGSPTLSSPGTKSWVSRLIDLPSPQKNKLKSYISTPESPRKIKMINKQLRQKNINLQRLLKRKRSIISYLKNKNEKYKNIKKVQMKQMLDEFSFSSTPSKALVTMQVLHKNRKPWTRAEKNVSLSLYYKSPSTYKLQAYA</sequence>
<gene>
    <name evidence="1" type="ORF">MEUPH1_LOCUS14923</name>
</gene>
<evidence type="ECO:0000313" key="1">
    <source>
        <dbReference type="EMBL" id="CAI6359519.1"/>
    </source>
</evidence>
<protein>
    <submittedName>
        <fullName evidence="1">Uncharacterized protein</fullName>
    </submittedName>
</protein>
<dbReference type="Proteomes" id="UP001160148">
    <property type="component" value="Unassembled WGS sequence"/>
</dbReference>
<accession>A0AAV0WU15</accession>
<dbReference type="EMBL" id="CARXXK010000002">
    <property type="protein sequence ID" value="CAI6359519.1"/>
    <property type="molecule type" value="Genomic_DNA"/>
</dbReference>
<comment type="caution">
    <text evidence="1">The sequence shown here is derived from an EMBL/GenBank/DDBJ whole genome shotgun (WGS) entry which is preliminary data.</text>
</comment>
<organism evidence="1 2">
    <name type="scientific">Macrosiphum euphorbiae</name>
    <name type="common">potato aphid</name>
    <dbReference type="NCBI Taxonomy" id="13131"/>
    <lineage>
        <taxon>Eukaryota</taxon>
        <taxon>Metazoa</taxon>
        <taxon>Ecdysozoa</taxon>
        <taxon>Arthropoda</taxon>
        <taxon>Hexapoda</taxon>
        <taxon>Insecta</taxon>
        <taxon>Pterygota</taxon>
        <taxon>Neoptera</taxon>
        <taxon>Paraneoptera</taxon>
        <taxon>Hemiptera</taxon>
        <taxon>Sternorrhyncha</taxon>
        <taxon>Aphidomorpha</taxon>
        <taxon>Aphidoidea</taxon>
        <taxon>Aphididae</taxon>
        <taxon>Macrosiphini</taxon>
        <taxon>Macrosiphum</taxon>
    </lineage>
</organism>
<dbReference type="AlphaFoldDB" id="A0AAV0WU15"/>
<proteinExistence type="predicted"/>